<name>A0A395S0S4_FUSSP</name>
<dbReference type="PANTHER" id="PTHR34598">
    <property type="entry name" value="BLL6449 PROTEIN"/>
    <property type="match status" value="1"/>
</dbReference>
<reference evidence="2 3" key="1">
    <citation type="journal article" date="2018" name="PLoS Pathog.">
        <title>Evolution of structural diversity of trichothecenes, a family of toxins produced by plant pathogenic and entomopathogenic fungi.</title>
        <authorList>
            <person name="Proctor R.H."/>
            <person name="McCormick S.P."/>
            <person name="Kim H.S."/>
            <person name="Cardoza R.E."/>
            <person name="Stanley A.M."/>
            <person name="Lindo L."/>
            <person name="Kelly A."/>
            <person name="Brown D.W."/>
            <person name="Lee T."/>
            <person name="Vaughan M.M."/>
            <person name="Alexander N.J."/>
            <person name="Busman M."/>
            <person name="Gutierrez S."/>
        </authorList>
    </citation>
    <scope>NUCLEOTIDE SEQUENCE [LARGE SCALE GENOMIC DNA]</scope>
    <source>
        <strain evidence="2 3">NRRL 3299</strain>
    </source>
</reference>
<comment type="caution">
    <text evidence="2">The sequence shown here is derived from an EMBL/GenBank/DDBJ whole genome shotgun (WGS) entry which is preliminary data.</text>
</comment>
<dbReference type="GO" id="GO:0008168">
    <property type="term" value="F:methyltransferase activity"/>
    <property type="evidence" value="ECO:0007669"/>
    <property type="project" value="UniProtKB-KW"/>
</dbReference>
<evidence type="ECO:0000256" key="1">
    <source>
        <dbReference type="ARBA" id="ARBA00023604"/>
    </source>
</evidence>
<proteinExistence type="inferred from homology"/>
<keyword evidence="3" id="KW-1185">Reference proteome</keyword>
<dbReference type="AlphaFoldDB" id="A0A395S0S4"/>
<keyword evidence="2" id="KW-0489">Methyltransferase</keyword>
<comment type="similarity">
    <text evidence="1">Belongs to the asaB hydroxylase/desaturase family.</text>
</comment>
<dbReference type="PANTHER" id="PTHR34598:SF3">
    <property type="entry name" value="OXIDOREDUCTASE AN1597"/>
    <property type="match status" value="1"/>
</dbReference>
<protein>
    <submittedName>
        <fullName evidence="2">Methyltransferase like protein</fullName>
    </submittedName>
</protein>
<dbReference type="Proteomes" id="UP000266152">
    <property type="component" value="Unassembled WGS sequence"/>
</dbReference>
<dbReference type="GO" id="GO:0016491">
    <property type="term" value="F:oxidoreductase activity"/>
    <property type="evidence" value="ECO:0007669"/>
    <property type="project" value="InterPro"/>
</dbReference>
<accession>A0A395S0S4</accession>
<organism evidence="2 3">
    <name type="scientific">Fusarium sporotrichioides</name>
    <dbReference type="NCBI Taxonomy" id="5514"/>
    <lineage>
        <taxon>Eukaryota</taxon>
        <taxon>Fungi</taxon>
        <taxon>Dikarya</taxon>
        <taxon>Ascomycota</taxon>
        <taxon>Pezizomycotina</taxon>
        <taxon>Sordariomycetes</taxon>
        <taxon>Hypocreomycetidae</taxon>
        <taxon>Hypocreales</taxon>
        <taxon>Nectriaceae</taxon>
        <taxon>Fusarium</taxon>
    </lineage>
</organism>
<sequence length="279" mass="32479">MALETTINYVARLDIFKNERAFFTDFPVSSVPGARRSNHQVDRTAVNVHPISDPFKFDININGFCVIKAETYINPEDALAKTEEVKRAYWEQIEKILASKFPEYSRIEGFDFTVRKRDDDFPKVSRTYGEFEQPLSSPHIDWTAKGSQLQLRDAFPGQEHLWQGKDYDIINVWRPMTGPNDDWPLAVCDWTSIDHDNDMLLNDGIRRDKVDENATLHPNPAHRWYYIPDQKADELIVFRNSHSKEMLPYCFHSAVFNPEAKCPPRISLEVRVVAFRDLD</sequence>
<evidence type="ECO:0000313" key="3">
    <source>
        <dbReference type="Proteomes" id="UP000266152"/>
    </source>
</evidence>
<dbReference type="EMBL" id="PXOF01000097">
    <property type="protein sequence ID" value="RGP66016.1"/>
    <property type="molecule type" value="Genomic_DNA"/>
</dbReference>
<keyword evidence="2" id="KW-0808">Transferase</keyword>
<evidence type="ECO:0000313" key="2">
    <source>
        <dbReference type="EMBL" id="RGP66016.1"/>
    </source>
</evidence>
<dbReference type="STRING" id="5514.A0A395S0S4"/>
<gene>
    <name evidence="2" type="ORF">FSPOR_6842</name>
</gene>
<dbReference type="InterPro" id="IPR044053">
    <property type="entry name" value="AsaB-like"/>
</dbReference>
<dbReference type="GO" id="GO:0032259">
    <property type="term" value="P:methylation"/>
    <property type="evidence" value="ECO:0007669"/>
    <property type="project" value="UniProtKB-KW"/>
</dbReference>
<dbReference type="NCBIfam" id="NF041278">
    <property type="entry name" value="CmcJ_NvfI_EfuI"/>
    <property type="match status" value="1"/>
</dbReference>